<evidence type="ECO:0000256" key="2">
    <source>
        <dbReference type="SAM" id="Phobius"/>
    </source>
</evidence>
<comment type="caution">
    <text evidence="3">The sequence shown here is derived from an EMBL/GenBank/DDBJ whole genome shotgun (WGS) entry which is preliminary data.</text>
</comment>
<sequence length="1457" mass="158821">STCVCKFEGGHVDSGLISLLQRQLERCGPENLVRQEPVAKGWAVYDWVFVSVLVVFSFLLGLLSRDFASVAMSHKSNTVERLARLVRVLAYYDLADNYWHERVLLEPIGGTRWFIVTPHFDLYDEDLGEALDLRPVGPRGGIGVVYGRLLRIDMDEFERRRPELLRAARECAEEIRAEEGLPAPGDVGPVLLGDAASGEPAGAGPPPLPAPAGPPAPGAGDAGGGLRDWEAAEARAGYEIGDLISRVRPKVVFGDRGVLELSDGGALAVALPGTASRPTQRGHDDIRTLAVKVDGLGDRSRPFPDAVNSMQLVGVEGWPIVGPRTCLWLLMQFVKLNFDPGVDEHAFLSEMLEVGCQIDQVCLPNLVFFEMVCRRCQLWEEVYSAALREAEGGGGAGGSAWLDEREIFLGQQRGRGAALVAPELKEWVAERLQKEAAILKGRGKGREEKLLAAGVAPAGAASPPPCACANVQAQRVAVRRLAGLYGSVSFPDSHHDTHASWKALQGLRPDYTESESEGGGAVYQPGVISLPRGGAGRVDLGSIMPGPLLKMLEAGHGLLREPAEVQSLFESCNDSLRYLDPMLARRGCDFGRALSELFDAGVVEVDSGNALEEIGLLFARCKDRKLRFIADTRAANLHFVEPAYAELASPEALAAIEYDGPDVIGFCPGDVEVCFYQYELPEWARRCFALPAIKAQYLPAALRGRLGLARDASELRFRFRVAPMGWSWAVHLIQQGHLHVMERALQSGRWVLDKRPSVDLRHGEAKVLYIDNFAVASVDRVRAEGAAHVMRGALAELGVVSAIGACDGSKAELLGCELGRATGRWRIKPKRFWRLMGALDYLRLLEAKGRKVTGLEVERVLGQVVAACMLRRESLATLSACYTFAETSGLKRQPLWPSARRELFWVRSLLPCVVGETGKAEVAQAPGAALILTSRVSEFPEVSARALARVVGCGRWRRRGAIHCLEAASVCWAARSIAKHARRHGQRHLVLGDNMSVTLALARGRASGHRLLLACRVVFAVGVAADVRLRCRWLPSEWNPSDQASRRYQPPGLSSTSVGAGRVQRRALTARLPIPPSTWSSGSGPAEGRGRRSRSACRVTRGSDSTAKVPALGCLGAGRRPSASQRRLEPTEQRGDVEVRRRVERERQLLCPRLPRLAAEKVGLKTRAIYLGVLRALFAWLRLGCLPDWSLEDWGCAPVEFVEWLFDKGGAAATAKRVGSALLGGDLCFARGSLRTTFPVLWQALKGRVQPRPEFSRPPLPWLVVAAVARELPDLDMGMTALGIMIMFVTYMRPSELLALLADRRATDPGLEALAPPKTNAFDIGMPLDLGRQCWLARCVEVAVRRRGPSSSLLGLVCGDFAAAFKMVLKGVGASVLQGALYSLRHGGADHDRSMGARSLAAVQQRGGWRAFRSATRYEKHGRLGLKLQKLGPVRLALLQRRSAGIELAFERYFKLR</sequence>
<keyword evidence="2" id="KW-0472">Membrane</keyword>
<keyword evidence="4" id="KW-1185">Reference proteome</keyword>
<keyword evidence="2" id="KW-0812">Transmembrane</keyword>
<feature type="transmembrane region" description="Helical" evidence="2">
    <location>
        <begin position="44"/>
        <end position="63"/>
    </location>
</feature>
<protein>
    <submittedName>
        <fullName evidence="3">Uncharacterized protein</fullName>
    </submittedName>
</protein>
<accession>A0ABN9XHL3</accession>
<keyword evidence="2" id="KW-1133">Transmembrane helix</keyword>
<evidence type="ECO:0000313" key="3">
    <source>
        <dbReference type="EMBL" id="CAK0899227.1"/>
    </source>
</evidence>
<gene>
    <name evidence="3" type="ORF">PCOR1329_LOCUS76793</name>
</gene>
<feature type="non-terminal residue" evidence="3">
    <location>
        <position position="1"/>
    </location>
</feature>
<dbReference type="SUPFAM" id="SSF56349">
    <property type="entry name" value="DNA breaking-rejoining enzymes"/>
    <property type="match status" value="1"/>
</dbReference>
<proteinExistence type="predicted"/>
<evidence type="ECO:0000313" key="4">
    <source>
        <dbReference type="Proteomes" id="UP001189429"/>
    </source>
</evidence>
<feature type="compositionally biased region" description="Pro residues" evidence="1">
    <location>
        <begin position="203"/>
        <end position="217"/>
    </location>
</feature>
<feature type="region of interest" description="Disordered" evidence="1">
    <location>
        <begin position="1041"/>
        <end position="1104"/>
    </location>
</feature>
<name>A0ABN9XHL3_9DINO</name>
<dbReference type="InterPro" id="IPR011010">
    <property type="entry name" value="DNA_brk_join_enz"/>
</dbReference>
<reference evidence="3" key="1">
    <citation type="submission" date="2023-10" db="EMBL/GenBank/DDBJ databases">
        <authorList>
            <person name="Chen Y."/>
            <person name="Shah S."/>
            <person name="Dougan E. K."/>
            <person name="Thang M."/>
            <person name="Chan C."/>
        </authorList>
    </citation>
    <scope>NUCLEOTIDE SEQUENCE [LARGE SCALE GENOMIC DNA]</scope>
</reference>
<feature type="region of interest" description="Disordered" evidence="1">
    <location>
        <begin position="177"/>
        <end position="226"/>
    </location>
</feature>
<evidence type="ECO:0000256" key="1">
    <source>
        <dbReference type="SAM" id="MobiDB-lite"/>
    </source>
</evidence>
<dbReference type="EMBL" id="CAUYUJ010020570">
    <property type="protein sequence ID" value="CAK0899227.1"/>
    <property type="molecule type" value="Genomic_DNA"/>
</dbReference>
<dbReference type="Proteomes" id="UP001189429">
    <property type="component" value="Unassembled WGS sequence"/>
</dbReference>
<organism evidence="3 4">
    <name type="scientific">Prorocentrum cordatum</name>
    <dbReference type="NCBI Taxonomy" id="2364126"/>
    <lineage>
        <taxon>Eukaryota</taxon>
        <taxon>Sar</taxon>
        <taxon>Alveolata</taxon>
        <taxon>Dinophyceae</taxon>
        <taxon>Prorocentrales</taxon>
        <taxon>Prorocentraceae</taxon>
        <taxon>Prorocentrum</taxon>
    </lineage>
</organism>